<feature type="transmembrane region" description="Helical" evidence="1">
    <location>
        <begin position="148"/>
        <end position="167"/>
    </location>
</feature>
<comment type="caution">
    <text evidence="2">The sequence shown here is derived from an EMBL/GenBank/DDBJ whole genome shotgun (WGS) entry which is preliminary data.</text>
</comment>
<accession>A0A1F4ULV4</accession>
<keyword evidence="1" id="KW-1133">Transmembrane helix</keyword>
<keyword evidence="1" id="KW-0472">Membrane</keyword>
<evidence type="ECO:0000313" key="2">
    <source>
        <dbReference type="EMBL" id="OGC45193.1"/>
    </source>
</evidence>
<reference evidence="2 3" key="1">
    <citation type="journal article" date="2016" name="Nat. Commun.">
        <title>Thousands of microbial genomes shed light on interconnected biogeochemical processes in an aquifer system.</title>
        <authorList>
            <person name="Anantharaman K."/>
            <person name="Brown C.T."/>
            <person name="Hug L.A."/>
            <person name="Sharon I."/>
            <person name="Castelle C.J."/>
            <person name="Probst A.J."/>
            <person name="Thomas B.C."/>
            <person name="Singh A."/>
            <person name="Wilkins M.J."/>
            <person name="Karaoz U."/>
            <person name="Brodie E.L."/>
            <person name="Williams K.H."/>
            <person name="Hubbard S.S."/>
            <person name="Banfield J.F."/>
        </authorList>
    </citation>
    <scope>NUCLEOTIDE SEQUENCE [LARGE SCALE GENOMIC DNA]</scope>
</reference>
<dbReference type="Proteomes" id="UP000177434">
    <property type="component" value="Unassembled WGS sequence"/>
</dbReference>
<feature type="transmembrane region" description="Helical" evidence="1">
    <location>
        <begin position="88"/>
        <end position="107"/>
    </location>
</feature>
<name>A0A1F4ULV4_9BACT</name>
<evidence type="ECO:0000313" key="3">
    <source>
        <dbReference type="Proteomes" id="UP000177434"/>
    </source>
</evidence>
<dbReference type="EMBL" id="MEUN01000017">
    <property type="protein sequence ID" value="OGC45193.1"/>
    <property type="molecule type" value="Genomic_DNA"/>
</dbReference>
<dbReference type="AlphaFoldDB" id="A0A1F4ULV4"/>
<proteinExistence type="predicted"/>
<keyword evidence="1" id="KW-0812">Transmembrane</keyword>
<protein>
    <submittedName>
        <fullName evidence="2">Uncharacterized protein</fullName>
    </submittedName>
</protein>
<feature type="transmembrane region" description="Helical" evidence="1">
    <location>
        <begin position="65"/>
        <end position="82"/>
    </location>
</feature>
<sequence length="172" mass="19231">MTLEKIYKEKILGISLDWEKITLYSMYSLAVLVPLVIGKPQLLVGSIVNFLIVYSTLRYGIKKTVPILILPSLTAIGSGLLFDGATYFLMFLTPFIIISNTILSYFISKKSIFTYILGVLAKSLFLVLSYRVLIEIVGLPSIFITSSYLQFATAFIGVLTAVTLYDFSKKKE</sequence>
<feature type="transmembrane region" description="Helical" evidence="1">
    <location>
        <begin position="119"/>
        <end position="142"/>
    </location>
</feature>
<organism evidence="2 3">
    <name type="scientific">candidate division WS6 bacterium RIFOXYB1_FULL_33_14</name>
    <dbReference type="NCBI Taxonomy" id="1817896"/>
    <lineage>
        <taxon>Bacteria</taxon>
        <taxon>Candidatus Dojkabacteria</taxon>
    </lineage>
</organism>
<gene>
    <name evidence="2" type="ORF">A2400_02900</name>
</gene>
<evidence type="ECO:0000256" key="1">
    <source>
        <dbReference type="SAM" id="Phobius"/>
    </source>
</evidence>